<dbReference type="PANTHER" id="PTHR10426">
    <property type="entry name" value="STRICTOSIDINE SYNTHASE-RELATED"/>
    <property type="match status" value="1"/>
</dbReference>
<evidence type="ECO:0000259" key="7">
    <source>
        <dbReference type="Pfam" id="PF03088"/>
    </source>
</evidence>
<dbReference type="FunFam" id="2.120.10.30:FF:000032">
    <property type="entry name" value="Protein STRICTOSIDINE SYNTHASE-LIKE 13"/>
    <property type="match status" value="1"/>
</dbReference>
<feature type="domain" description="Strictosidine synthase conserved region" evidence="7">
    <location>
        <begin position="159"/>
        <end position="247"/>
    </location>
</feature>
<keyword evidence="3" id="KW-0926">Vacuole</keyword>
<evidence type="ECO:0000313" key="9">
    <source>
        <dbReference type="Proteomes" id="UP000489600"/>
    </source>
</evidence>
<gene>
    <name evidence="8" type="ORF">ANE_LOCUS16390</name>
</gene>
<dbReference type="Pfam" id="PF03088">
    <property type="entry name" value="Str_synth"/>
    <property type="match status" value="1"/>
</dbReference>
<dbReference type="Proteomes" id="UP000489600">
    <property type="component" value="Unassembled WGS sequence"/>
</dbReference>
<evidence type="ECO:0000313" key="8">
    <source>
        <dbReference type="EMBL" id="VVB05946.1"/>
    </source>
</evidence>
<evidence type="ECO:0000256" key="1">
    <source>
        <dbReference type="ARBA" id="ARBA00004116"/>
    </source>
</evidence>
<dbReference type="InterPro" id="IPR018119">
    <property type="entry name" value="Strictosidine_synth_cons-reg"/>
</dbReference>
<keyword evidence="6" id="KW-1133">Transmembrane helix</keyword>
<dbReference type="GO" id="GO:0012505">
    <property type="term" value="C:endomembrane system"/>
    <property type="evidence" value="ECO:0007669"/>
    <property type="project" value="TreeGrafter"/>
</dbReference>
<dbReference type="SUPFAM" id="SSF63829">
    <property type="entry name" value="Calcium-dependent phosphotriesterase"/>
    <property type="match status" value="1"/>
</dbReference>
<dbReference type="PANTHER" id="PTHR10426:SF72">
    <property type="entry name" value="PROTEIN STRICTOSIDINE SYNTHASE-LIKE 8"/>
    <property type="match status" value="1"/>
</dbReference>
<feature type="transmembrane region" description="Helical" evidence="6">
    <location>
        <begin position="7"/>
        <end position="29"/>
    </location>
</feature>
<dbReference type="GO" id="GO:0005773">
    <property type="term" value="C:vacuole"/>
    <property type="evidence" value="ECO:0007669"/>
    <property type="project" value="UniProtKB-SubCell"/>
</dbReference>
<comment type="subcellular location">
    <subcellularLocation>
        <location evidence="1">Vacuole</location>
    </subcellularLocation>
</comment>
<protein>
    <recommendedName>
        <fullName evidence="7">Strictosidine synthase conserved region domain-containing protein</fullName>
    </recommendedName>
</protein>
<reference evidence="8" key="1">
    <citation type="submission" date="2019-07" db="EMBL/GenBank/DDBJ databases">
        <authorList>
            <person name="Dittberner H."/>
        </authorList>
    </citation>
    <scope>NUCLEOTIDE SEQUENCE [LARGE SCALE GENOMIC DNA]</scope>
</reference>
<dbReference type="Pfam" id="PF20067">
    <property type="entry name" value="SSL_N"/>
    <property type="match status" value="1"/>
</dbReference>
<keyword evidence="4" id="KW-0732">Signal</keyword>
<sequence>MPISRRVLTPVAAVPVILAVVTFFFWSWIIGPEEIKGSKHILQLAKTIPLPGAAGPESLDFDPNGEGPYVGVTDGRILKWRGEELGWVEFAYTSPHRGNCSSDKVVPSCGRPLGLSFHKKTGDLYICDGYFGVMKVGPEGGLAELVVSEVDGRKIMFANQMDIDEEEDAFYFNDSSDKYHFGDVFYVSLSGEKTGRVIRYDMKKKEAKVIMDKLHLPNGLTLSKDGSFVVTCESGTFTLHRIWVKGPKAGTNEVFGKVHKGLMDNIRRTPTGDFWVALHCKLTLFTDVVFIHPWVGKFFMKTLNMETIVYLSNGGKPHGVAVKVSGETGEILEILEDSEGTTMKYVSEVYERDDGKIWFGSVFWPAVWVLDTSVVYDRK</sequence>
<dbReference type="Gene3D" id="2.120.10.30">
    <property type="entry name" value="TolB, C-terminal domain"/>
    <property type="match status" value="1"/>
</dbReference>
<comment type="similarity">
    <text evidence="2">Belongs to the strictosidine synthase family.</text>
</comment>
<comment type="caution">
    <text evidence="8">The sequence shown here is derived from an EMBL/GenBank/DDBJ whole genome shotgun (WGS) entry which is preliminary data.</text>
</comment>
<evidence type="ECO:0000256" key="6">
    <source>
        <dbReference type="SAM" id="Phobius"/>
    </source>
</evidence>
<evidence type="ECO:0000256" key="4">
    <source>
        <dbReference type="ARBA" id="ARBA00022729"/>
    </source>
</evidence>
<dbReference type="OrthoDB" id="5307922at2759"/>
<proteinExistence type="inferred from homology"/>
<organism evidence="8 9">
    <name type="scientific">Arabis nemorensis</name>
    <dbReference type="NCBI Taxonomy" id="586526"/>
    <lineage>
        <taxon>Eukaryota</taxon>
        <taxon>Viridiplantae</taxon>
        <taxon>Streptophyta</taxon>
        <taxon>Embryophyta</taxon>
        <taxon>Tracheophyta</taxon>
        <taxon>Spermatophyta</taxon>
        <taxon>Magnoliopsida</taxon>
        <taxon>eudicotyledons</taxon>
        <taxon>Gunneridae</taxon>
        <taxon>Pentapetalae</taxon>
        <taxon>rosids</taxon>
        <taxon>malvids</taxon>
        <taxon>Brassicales</taxon>
        <taxon>Brassicaceae</taxon>
        <taxon>Arabideae</taxon>
        <taxon>Arabis</taxon>
    </lineage>
</organism>
<keyword evidence="6" id="KW-0472">Membrane</keyword>
<keyword evidence="6" id="KW-0812">Transmembrane</keyword>
<dbReference type="InterPro" id="IPR011042">
    <property type="entry name" value="6-blade_b-propeller_TolB-like"/>
</dbReference>
<name>A0A565BX72_9BRAS</name>
<dbReference type="GO" id="GO:0016787">
    <property type="term" value="F:hydrolase activity"/>
    <property type="evidence" value="ECO:0007669"/>
    <property type="project" value="TreeGrafter"/>
</dbReference>
<evidence type="ECO:0000256" key="2">
    <source>
        <dbReference type="ARBA" id="ARBA00009191"/>
    </source>
</evidence>
<evidence type="ECO:0000256" key="5">
    <source>
        <dbReference type="ARBA" id="ARBA00023180"/>
    </source>
</evidence>
<evidence type="ECO:0000256" key="3">
    <source>
        <dbReference type="ARBA" id="ARBA00022554"/>
    </source>
</evidence>
<dbReference type="EMBL" id="CABITT030000005">
    <property type="protein sequence ID" value="VVB05946.1"/>
    <property type="molecule type" value="Genomic_DNA"/>
</dbReference>
<keyword evidence="5" id="KW-0325">Glycoprotein</keyword>
<accession>A0A565BX72</accession>
<keyword evidence="9" id="KW-1185">Reference proteome</keyword>
<dbReference type="AlphaFoldDB" id="A0A565BX72"/>